<dbReference type="GO" id="GO:0031965">
    <property type="term" value="C:nuclear membrane"/>
    <property type="evidence" value="ECO:0007669"/>
    <property type="project" value="UniProtKB-SubCell"/>
</dbReference>
<sequence>MRLALECVGPSKFALYLFVGLNPVNLYLVYYLMSDFLNLVNDKQILYQEMFQEYNKKFVQPKTNILKKDRMVDATMGPFYLSSLNDNRPYAFSKLKVFVTHDMKGNAITEYGELDSRSCRSS</sequence>
<evidence type="ECO:0000313" key="9">
    <source>
        <dbReference type="EMBL" id="RCK62427.1"/>
    </source>
</evidence>
<evidence type="ECO:0000256" key="8">
    <source>
        <dbReference type="SAM" id="Phobius"/>
    </source>
</evidence>
<dbReference type="Proteomes" id="UP000253472">
    <property type="component" value="Unassembled WGS sequence"/>
</dbReference>
<evidence type="ECO:0000256" key="6">
    <source>
        <dbReference type="ARBA" id="ARBA00023136"/>
    </source>
</evidence>
<dbReference type="GO" id="GO:0043007">
    <property type="term" value="P:maintenance of rDNA"/>
    <property type="evidence" value="ECO:0007669"/>
    <property type="project" value="TreeGrafter"/>
</dbReference>
<feature type="transmembrane region" description="Helical" evidence="8">
    <location>
        <begin position="13"/>
        <end position="33"/>
    </location>
</feature>
<keyword evidence="6 8" id="KW-0472">Membrane</keyword>
<keyword evidence="10" id="KW-1185">Reference proteome</keyword>
<keyword evidence="4 8" id="KW-0812">Transmembrane</keyword>
<comment type="function">
    <text evidence="7">Member of a perinuclear network that controls recombination at multiple loci to maintain genome stability. Required for rDNA repeat stability.</text>
</comment>
<dbReference type="STRING" id="5486.A0A367Y9D9"/>
<evidence type="ECO:0000256" key="1">
    <source>
        <dbReference type="ARBA" id="ARBA00004232"/>
    </source>
</evidence>
<accession>A0A367Y9D9</accession>
<dbReference type="GO" id="GO:0007096">
    <property type="term" value="P:regulation of exit from mitosis"/>
    <property type="evidence" value="ECO:0007669"/>
    <property type="project" value="TreeGrafter"/>
</dbReference>
<comment type="similarity">
    <text evidence="2">Belongs to the NUR1 family.</text>
</comment>
<reference evidence="9 10" key="1">
    <citation type="submission" date="2018-06" db="EMBL/GenBank/DDBJ databases">
        <title>Whole genome sequencing of Candida tropicalis (genome annotated by CSBL at Korea University).</title>
        <authorList>
            <person name="Ahn J."/>
        </authorList>
    </citation>
    <scope>NUCLEOTIDE SEQUENCE [LARGE SCALE GENOMIC DNA]</scope>
    <source>
        <strain evidence="9 10">ATCC 20962</strain>
    </source>
</reference>
<name>A0A367Y9D9_9ASCO</name>
<evidence type="ECO:0000256" key="5">
    <source>
        <dbReference type="ARBA" id="ARBA00022989"/>
    </source>
</evidence>
<evidence type="ECO:0000313" key="10">
    <source>
        <dbReference type="Proteomes" id="UP000253472"/>
    </source>
</evidence>
<evidence type="ECO:0000256" key="2">
    <source>
        <dbReference type="ARBA" id="ARBA00007900"/>
    </source>
</evidence>
<evidence type="ECO:0000256" key="3">
    <source>
        <dbReference type="ARBA" id="ARBA00018310"/>
    </source>
</evidence>
<dbReference type="PANTHER" id="PTHR28293:SF1">
    <property type="entry name" value="NUCLEAR RIM PROTEIN 1"/>
    <property type="match status" value="1"/>
</dbReference>
<organism evidence="9 10">
    <name type="scientific">Candida viswanathii</name>
    <dbReference type="NCBI Taxonomy" id="5486"/>
    <lineage>
        <taxon>Eukaryota</taxon>
        <taxon>Fungi</taxon>
        <taxon>Dikarya</taxon>
        <taxon>Ascomycota</taxon>
        <taxon>Saccharomycotina</taxon>
        <taxon>Pichiomycetes</taxon>
        <taxon>Debaryomycetaceae</taxon>
        <taxon>Candida/Lodderomyces clade</taxon>
        <taxon>Candida</taxon>
    </lineage>
</organism>
<proteinExistence type="inferred from homology"/>
<dbReference type="InterPro" id="IPR018819">
    <property type="entry name" value="Nur1/Mug154"/>
</dbReference>
<keyword evidence="5 8" id="KW-1133">Transmembrane helix</keyword>
<dbReference type="PANTHER" id="PTHR28293">
    <property type="entry name" value="NUCLEAR RIM PROTEIN 1"/>
    <property type="match status" value="1"/>
</dbReference>
<evidence type="ECO:0000256" key="4">
    <source>
        <dbReference type="ARBA" id="ARBA00022692"/>
    </source>
</evidence>
<dbReference type="AlphaFoldDB" id="A0A367Y9D9"/>
<comment type="subcellular location">
    <subcellularLocation>
        <location evidence="1">Nucleus membrane</location>
        <topology evidence="1">Multi-pass membrane protein</topology>
    </subcellularLocation>
</comment>
<dbReference type="Pfam" id="PF10332">
    <property type="entry name" value="DUF2418"/>
    <property type="match status" value="1"/>
</dbReference>
<evidence type="ECO:0000256" key="7">
    <source>
        <dbReference type="ARBA" id="ARBA00024979"/>
    </source>
</evidence>
<dbReference type="OrthoDB" id="3363151at2759"/>
<comment type="caution">
    <text evidence="9">The sequence shown here is derived from an EMBL/GenBank/DDBJ whole genome shotgun (WGS) entry which is preliminary data.</text>
</comment>
<protein>
    <recommendedName>
        <fullName evidence="3">Nuclear rim protein 1</fullName>
    </recommendedName>
</protein>
<dbReference type="EMBL" id="QLNQ01000025">
    <property type="protein sequence ID" value="RCK62427.1"/>
    <property type="molecule type" value="Genomic_DNA"/>
</dbReference>
<gene>
    <name evidence="9" type="primary">NUR1_1</name>
    <name evidence="9" type="ORF">Cantr_09545</name>
</gene>